<dbReference type="EMBL" id="CTRP01000004">
    <property type="protein sequence ID" value="CQR71246.1"/>
    <property type="molecule type" value="Genomic_DNA"/>
</dbReference>
<evidence type="ECO:0008006" key="3">
    <source>
        <dbReference type="Google" id="ProtNLM"/>
    </source>
</evidence>
<evidence type="ECO:0000313" key="1">
    <source>
        <dbReference type="EMBL" id="CQR71246.1"/>
    </source>
</evidence>
<dbReference type="RefSeq" id="WP_021167355.1">
    <property type="nucleotide sequence ID" value="NZ_CTRP01000004.1"/>
</dbReference>
<dbReference type="AlphaFoldDB" id="A0A0U1KV83"/>
<reference evidence="2" key="1">
    <citation type="submission" date="2015-03" db="EMBL/GenBank/DDBJ databases">
        <authorList>
            <person name="Nijsse Bart"/>
        </authorList>
    </citation>
    <scope>NUCLEOTIDE SEQUENCE [LARGE SCALE GENOMIC DNA]</scope>
</reference>
<proteinExistence type="predicted"/>
<dbReference type="Pfam" id="PF10719">
    <property type="entry name" value="ComFB"/>
    <property type="match status" value="1"/>
</dbReference>
<dbReference type="Proteomes" id="UP000049855">
    <property type="component" value="Unassembled WGS sequence"/>
</dbReference>
<gene>
    <name evidence="1" type="ORF">SpAn4DRAFT_3751</name>
</gene>
<protein>
    <recommendedName>
        <fullName evidence="3">Competence protein ComFB</fullName>
    </recommendedName>
</protein>
<organism evidence="1 2">
    <name type="scientific">Sporomusa ovata</name>
    <dbReference type="NCBI Taxonomy" id="2378"/>
    <lineage>
        <taxon>Bacteria</taxon>
        <taxon>Bacillati</taxon>
        <taxon>Bacillota</taxon>
        <taxon>Negativicutes</taxon>
        <taxon>Selenomonadales</taxon>
        <taxon>Sporomusaceae</taxon>
        <taxon>Sporomusa</taxon>
    </lineage>
</organism>
<dbReference type="InterPro" id="IPR019657">
    <property type="entry name" value="ComFB"/>
</dbReference>
<keyword evidence="2" id="KW-1185">Reference proteome</keyword>
<name>A0A0U1KV83_9FIRM</name>
<evidence type="ECO:0000313" key="2">
    <source>
        <dbReference type="Proteomes" id="UP000049855"/>
    </source>
</evidence>
<sequence>MHVKNYMEDLVFQRLAEVLDNHRNVCTCERCRYDIAAIALNFLPPRYVVTSQGETFAKTKSLEQQFNVDVVTAISHAIQLVSSQPHHGSSK</sequence>
<accession>A0A0U1KV83</accession>